<organism evidence="2 3">
    <name type="scientific">Elysia marginata</name>
    <dbReference type="NCBI Taxonomy" id="1093978"/>
    <lineage>
        <taxon>Eukaryota</taxon>
        <taxon>Metazoa</taxon>
        <taxon>Spiralia</taxon>
        <taxon>Lophotrochozoa</taxon>
        <taxon>Mollusca</taxon>
        <taxon>Gastropoda</taxon>
        <taxon>Heterobranchia</taxon>
        <taxon>Euthyneura</taxon>
        <taxon>Panpulmonata</taxon>
        <taxon>Sacoglossa</taxon>
        <taxon>Placobranchoidea</taxon>
        <taxon>Plakobranchidae</taxon>
        <taxon>Elysia</taxon>
    </lineage>
</organism>
<dbReference type="Proteomes" id="UP000762676">
    <property type="component" value="Unassembled WGS sequence"/>
</dbReference>
<comment type="caution">
    <text evidence="2">The sequence shown here is derived from an EMBL/GenBank/DDBJ whole genome shotgun (WGS) entry which is preliminary data.</text>
</comment>
<evidence type="ECO:0000256" key="1">
    <source>
        <dbReference type="SAM" id="MobiDB-lite"/>
    </source>
</evidence>
<dbReference type="EMBL" id="BMAT01012269">
    <property type="protein sequence ID" value="GFR88914.1"/>
    <property type="molecule type" value="Genomic_DNA"/>
</dbReference>
<gene>
    <name evidence="2" type="ORF">ElyMa_006111100</name>
</gene>
<evidence type="ECO:0000313" key="3">
    <source>
        <dbReference type="Proteomes" id="UP000762676"/>
    </source>
</evidence>
<protein>
    <submittedName>
        <fullName evidence="2">Uncharacterized protein</fullName>
    </submittedName>
</protein>
<proteinExistence type="predicted"/>
<accession>A0AAV4GUH0</accession>
<feature type="compositionally biased region" description="Low complexity" evidence="1">
    <location>
        <begin position="24"/>
        <end position="34"/>
    </location>
</feature>
<keyword evidence="3" id="KW-1185">Reference proteome</keyword>
<sequence length="121" mass="12731">MLLRPTPGLGVVGNAAVTVGAAGAGVSSTSSEDGVGVEDVEGVSHSKASGLPLSKTLSSQVASGIALKAVLISCFPWVVQDGMLLYFQYQFFGEDLIRKKSTDFKRKCKAVRSHMRTQGIK</sequence>
<feature type="region of interest" description="Disordered" evidence="1">
    <location>
        <begin position="24"/>
        <end position="51"/>
    </location>
</feature>
<evidence type="ECO:0000313" key="2">
    <source>
        <dbReference type="EMBL" id="GFR88914.1"/>
    </source>
</evidence>
<reference evidence="2 3" key="1">
    <citation type="journal article" date="2021" name="Elife">
        <title>Chloroplast acquisition without the gene transfer in kleptoplastic sea slugs, Plakobranchus ocellatus.</title>
        <authorList>
            <person name="Maeda T."/>
            <person name="Takahashi S."/>
            <person name="Yoshida T."/>
            <person name="Shimamura S."/>
            <person name="Takaki Y."/>
            <person name="Nagai Y."/>
            <person name="Toyoda A."/>
            <person name="Suzuki Y."/>
            <person name="Arimoto A."/>
            <person name="Ishii H."/>
            <person name="Satoh N."/>
            <person name="Nishiyama T."/>
            <person name="Hasebe M."/>
            <person name="Maruyama T."/>
            <person name="Minagawa J."/>
            <person name="Obokata J."/>
            <person name="Shigenobu S."/>
        </authorList>
    </citation>
    <scope>NUCLEOTIDE SEQUENCE [LARGE SCALE GENOMIC DNA]</scope>
</reference>
<dbReference type="AlphaFoldDB" id="A0AAV4GUH0"/>
<name>A0AAV4GUH0_9GAST</name>